<accession>A0A5P9Q9N2</accession>
<evidence type="ECO:0000313" key="2">
    <source>
        <dbReference type="Proteomes" id="UP000326702"/>
    </source>
</evidence>
<proteinExistence type="predicted"/>
<dbReference type="AlphaFoldDB" id="A0A5P9Q9N2"/>
<reference evidence="1 2" key="1">
    <citation type="submission" date="2019-10" db="EMBL/GenBank/DDBJ databases">
        <title>Genome sequence of Luteimicrobium xylanilyticum HY-24.</title>
        <authorList>
            <person name="Kim D.Y."/>
            <person name="Park H.-Y."/>
        </authorList>
    </citation>
    <scope>NUCLEOTIDE SEQUENCE [LARGE SCALE GENOMIC DNA]</scope>
    <source>
        <strain evidence="1 2">HY-24</strain>
    </source>
</reference>
<dbReference type="OrthoDB" id="3481802at2"/>
<sequence>MSHRSHRTSEAQYEYRTVRFDRGTSRADARRALTEQAEYGRWELHRTVLYVGGERRVQLRRRIIRVQSTL</sequence>
<dbReference type="RefSeq" id="WP_036950390.1">
    <property type="nucleotide sequence ID" value="NZ_BAABIH010000027.1"/>
</dbReference>
<dbReference type="InterPro" id="IPR043758">
    <property type="entry name" value="DUF5703"/>
</dbReference>
<evidence type="ECO:0000313" key="1">
    <source>
        <dbReference type="EMBL" id="QFU98163.1"/>
    </source>
</evidence>
<name>A0A5P9Q9N2_9MICO</name>
<dbReference type="KEGG" id="lxl:KDY119_01673"/>
<keyword evidence="2" id="KW-1185">Reference proteome</keyword>
<dbReference type="Proteomes" id="UP000326702">
    <property type="component" value="Chromosome"/>
</dbReference>
<dbReference type="EMBL" id="CP045529">
    <property type="protein sequence ID" value="QFU98163.1"/>
    <property type="molecule type" value="Genomic_DNA"/>
</dbReference>
<protein>
    <submittedName>
        <fullName evidence="1">Uncharacterized protein</fullName>
    </submittedName>
</protein>
<dbReference type="Pfam" id="PF18963">
    <property type="entry name" value="DUF5703"/>
    <property type="match status" value="1"/>
</dbReference>
<organism evidence="1 2">
    <name type="scientific">Luteimicrobium xylanilyticum</name>
    <dbReference type="NCBI Taxonomy" id="1133546"/>
    <lineage>
        <taxon>Bacteria</taxon>
        <taxon>Bacillati</taxon>
        <taxon>Actinomycetota</taxon>
        <taxon>Actinomycetes</taxon>
        <taxon>Micrococcales</taxon>
        <taxon>Luteimicrobium</taxon>
    </lineage>
</organism>
<gene>
    <name evidence="1" type="ORF">KDY119_01673</name>
</gene>